<dbReference type="GO" id="GO:0005829">
    <property type="term" value="C:cytosol"/>
    <property type="evidence" value="ECO:0007669"/>
    <property type="project" value="TreeGrafter"/>
</dbReference>
<evidence type="ECO:0000313" key="4">
    <source>
        <dbReference type="EMBL" id="VAV98588.1"/>
    </source>
</evidence>
<dbReference type="Pfam" id="PF01523">
    <property type="entry name" value="PmbA_TldD_1st"/>
    <property type="match status" value="1"/>
</dbReference>
<dbReference type="InterPro" id="IPR045570">
    <property type="entry name" value="Metalloprtase-TldD/E_cen_dom"/>
</dbReference>
<dbReference type="Gene3D" id="3.30.2290.10">
    <property type="entry name" value="PmbA/TldD superfamily"/>
    <property type="match status" value="1"/>
</dbReference>
<dbReference type="Pfam" id="PF19290">
    <property type="entry name" value="PmbA_TldD_2nd"/>
    <property type="match status" value="1"/>
</dbReference>
<dbReference type="EMBL" id="UOED01000130">
    <property type="protein sequence ID" value="VAV98588.1"/>
    <property type="molecule type" value="Genomic_DNA"/>
</dbReference>
<sequence>MTNEIALHEQFLDKLDYLIRAAKKAGADASDAIIYSGQSESISWRLGKLEDVERSESADLGLRVFIGKKQAIVSSSDISSATLDVLVERAMDMARNAPEDPFAGLADPDLLALSPADIPELDLYDDTEKSAEELKELARTIEETALGVSGITNSEGASASSSRGLIAVANSNHFAQSYQSSNFSLSISVIAGEDATMERDYAYSSKRHFSDLRNPVEIGQEAAEKTLRRLGPRKAKTCQVPIIFDPRVSRTLLGHLAGAINGQAVARGTSFLKDRMGDTVFSNGISVIDNPHIPRGPASKPFDGEGCRNGALNIIENGILNSWTLDSASARQLGLLSNGRASRGTSGPPSPSSTNLYLAAGDLSPQDLMADIKSGFYITDLIGMGVNGITGDYSRGAGGFWIEDGKITYPVNEVTIAGNLKDMFLNMTAADDLVIKYGTDAPTLRIDGMIIAGE</sequence>
<dbReference type="InterPro" id="IPR036059">
    <property type="entry name" value="TldD/PmbA_sf"/>
</dbReference>
<proteinExistence type="predicted"/>
<dbReference type="InterPro" id="IPR047657">
    <property type="entry name" value="PmbA"/>
</dbReference>
<evidence type="ECO:0000259" key="1">
    <source>
        <dbReference type="Pfam" id="PF01523"/>
    </source>
</evidence>
<dbReference type="AlphaFoldDB" id="A0A3B0SD60"/>
<organism evidence="4">
    <name type="scientific">hydrothermal vent metagenome</name>
    <dbReference type="NCBI Taxonomy" id="652676"/>
    <lineage>
        <taxon>unclassified sequences</taxon>
        <taxon>metagenomes</taxon>
        <taxon>ecological metagenomes</taxon>
    </lineage>
</organism>
<reference evidence="4" key="1">
    <citation type="submission" date="2018-06" db="EMBL/GenBank/DDBJ databases">
        <authorList>
            <person name="Zhirakovskaya E."/>
        </authorList>
    </citation>
    <scope>NUCLEOTIDE SEQUENCE</scope>
</reference>
<accession>A0A3B0SD60</accession>
<name>A0A3B0SD60_9ZZZZ</name>
<gene>
    <name evidence="4" type="ORF">MNBD_ALPHA02-2156</name>
</gene>
<protein>
    <submittedName>
        <fullName evidence="4">TldE protein, part of TldE/TldD proteolytic complex</fullName>
    </submittedName>
</protein>
<dbReference type="InterPro" id="IPR035068">
    <property type="entry name" value="TldD/PmbA_N"/>
</dbReference>
<dbReference type="PANTHER" id="PTHR43421:SF1">
    <property type="entry name" value="METALLOPROTEASE PMBA"/>
    <property type="match status" value="1"/>
</dbReference>
<evidence type="ECO:0000259" key="3">
    <source>
        <dbReference type="Pfam" id="PF19290"/>
    </source>
</evidence>
<dbReference type="Pfam" id="PF19289">
    <property type="entry name" value="PmbA_TldD_3rd"/>
    <property type="match status" value="1"/>
</dbReference>
<dbReference type="GO" id="GO:0008237">
    <property type="term" value="F:metallopeptidase activity"/>
    <property type="evidence" value="ECO:0007669"/>
    <property type="project" value="InterPro"/>
</dbReference>
<dbReference type="InterPro" id="IPR002510">
    <property type="entry name" value="Metalloprtase-TldD/E_N"/>
</dbReference>
<feature type="domain" description="Metalloprotease TldD/E central" evidence="3">
    <location>
        <begin position="126"/>
        <end position="230"/>
    </location>
</feature>
<feature type="domain" description="Metalloprotease TldD/E C-terminal" evidence="2">
    <location>
        <begin position="237"/>
        <end position="453"/>
    </location>
</feature>
<dbReference type="SUPFAM" id="SSF111283">
    <property type="entry name" value="Putative modulator of DNA gyrase, PmbA/TldD"/>
    <property type="match status" value="1"/>
</dbReference>
<dbReference type="GO" id="GO:0006508">
    <property type="term" value="P:proteolysis"/>
    <property type="evidence" value="ECO:0007669"/>
    <property type="project" value="InterPro"/>
</dbReference>
<dbReference type="PANTHER" id="PTHR43421">
    <property type="entry name" value="METALLOPROTEASE PMBA"/>
    <property type="match status" value="1"/>
</dbReference>
<feature type="domain" description="Metalloprotease TldD/E N-terminal" evidence="1">
    <location>
        <begin position="31"/>
        <end position="94"/>
    </location>
</feature>
<evidence type="ECO:0000259" key="2">
    <source>
        <dbReference type="Pfam" id="PF19289"/>
    </source>
</evidence>
<dbReference type="InterPro" id="IPR045569">
    <property type="entry name" value="Metalloprtase-TldD/E_C"/>
</dbReference>